<dbReference type="Proteomes" id="UP000261600">
    <property type="component" value="Unplaced"/>
</dbReference>
<dbReference type="InterPro" id="IPR020984">
    <property type="entry name" value="Speedy"/>
</dbReference>
<evidence type="ECO:0000313" key="3">
    <source>
        <dbReference type="Ensembl" id="ENSMALP00000020296.1"/>
    </source>
</evidence>
<reference evidence="3" key="1">
    <citation type="submission" date="2025-08" db="UniProtKB">
        <authorList>
            <consortium name="Ensembl"/>
        </authorList>
    </citation>
    <scope>IDENTIFICATION</scope>
</reference>
<dbReference type="Ensembl" id="ENSMALT00000020694.1">
    <property type="protein sequence ID" value="ENSMALP00000020296.1"/>
    <property type="gene ID" value="ENSMALG00000014128.1"/>
</dbReference>
<comment type="similarity">
    <text evidence="1">Belongs to the Speedy/Ringo family.</text>
</comment>
<evidence type="ECO:0000313" key="4">
    <source>
        <dbReference type="Proteomes" id="UP000261600"/>
    </source>
</evidence>
<organism evidence="3 4">
    <name type="scientific">Monopterus albus</name>
    <name type="common">Swamp eel</name>
    <dbReference type="NCBI Taxonomy" id="43700"/>
    <lineage>
        <taxon>Eukaryota</taxon>
        <taxon>Metazoa</taxon>
        <taxon>Chordata</taxon>
        <taxon>Craniata</taxon>
        <taxon>Vertebrata</taxon>
        <taxon>Euteleostomi</taxon>
        <taxon>Actinopterygii</taxon>
        <taxon>Neopterygii</taxon>
        <taxon>Teleostei</taxon>
        <taxon>Neoteleostei</taxon>
        <taxon>Acanthomorphata</taxon>
        <taxon>Anabantaria</taxon>
        <taxon>Synbranchiformes</taxon>
        <taxon>Synbranchidae</taxon>
        <taxon>Monopterus</taxon>
    </lineage>
</organism>
<reference evidence="3" key="2">
    <citation type="submission" date="2025-09" db="UniProtKB">
        <authorList>
            <consortium name="Ensembl"/>
        </authorList>
    </citation>
    <scope>IDENTIFICATION</scope>
</reference>
<evidence type="ECO:0000256" key="1">
    <source>
        <dbReference type="ARBA" id="ARBA00010932"/>
    </source>
</evidence>
<dbReference type="GO" id="GO:0019901">
    <property type="term" value="F:protein kinase binding"/>
    <property type="evidence" value="ECO:0007669"/>
    <property type="project" value="InterPro"/>
</dbReference>
<dbReference type="AlphaFoldDB" id="A0A3Q3QU90"/>
<protein>
    <submittedName>
        <fullName evidence="3">Uncharacterized protein</fullName>
    </submittedName>
</protein>
<dbReference type="Pfam" id="PF11357">
    <property type="entry name" value="Spy1"/>
    <property type="match status" value="1"/>
</dbReference>
<keyword evidence="4" id="KW-1185">Reference proteome</keyword>
<keyword evidence="2" id="KW-0131">Cell cycle</keyword>
<name>A0A3Q3QU90_MONAL</name>
<dbReference type="PANTHER" id="PTHR31545:SF4">
    <property type="entry name" value="SPEEDY PROTEIN A"/>
    <property type="match status" value="1"/>
</dbReference>
<evidence type="ECO:0000256" key="2">
    <source>
        <dbReference type="ARBA" id="ARBA00023306"/>
    </source>
</evidence>
<dbReference type="InterPro" id="IPR052316">
    <property type="entry name" value="Speedy-Ringo_regulator"/>
</dbReference>
<proteinExistence type="inferred from homology"/>
<dbReference type="PANTHER" id="PTHR31545">
    <property type="entry name" value="SEEDY PROTEIN A/C FAMILY MEMBER"/>
    <property type="match status" value="1"/>
</dbReference>
<sequence length="196" mass="23723">YLLNRCCCLMPPYDDLIQEFLWMDCCCKMTHEYLLAMAFVYFKRARFTFAEYTRKIFFIALYLANTMEEDEEESKYEIFPWALGKNWRKHFPCFFKQRDKLWGRIEYKAAVKRCTEVMAIVPSHFVWQREREEHHSGAQRQYSDSKRRASKTLQQVNDLCYTGLQRESQAAFKFGLLFLQIYTNLTKVNHNIFFLT</sequence>
<accession>A0A3Q3QU90</accession>